<evidence type="ECO:0000256" key="1">
    <source>
        <dbReference type="ARBA" id="ARBA00023172"/>
    </source>
</evidence>
<evidence type="ECO:0000313" key="4">
    <source>
        <dbReference type="Proteomes" id="UP000184063"/>
    </source>
</evidence>
<sequence>MTQFREQLHRHQYSNGDHRRYDIPEKHREIGIDKPAYEGADSDNNRSDSPEHELCMNLGQSTQHDWLQEERDLDNSIIQRRQYDDDTIRLQKRVFCAETKRDALELLKADPPSLKILHTFFDYTVTTRHQYIKAASTLQTYWNIWTQLRREKTGLTIPSEVKNGMVRDQLTKKHKLRTESKKKPILRSEDVFELLKVLWTTATEPWDPVQLALIILLAGITGQRPGALVSLKHADVAITLFPTGRERPHMVLEVKPRNTKGYRGKKKPWYIPNYCTKCPNIQFNRYSLEIGIPEVPSEPYLLFCPKTLFLGLLIRKSAFRHLHISSARQLYALQVSKSAGSLTLHPADPDAHLFNISARTLNSWLKRLGEITGFDLPITPYWLRRGAGEAANSSCEISEAQQNLLLQHASGSVYQKNYRPDYLPVDFNAAWRQLKPQVMIIRMASGQSRSINQQRPIDLSGAEEIEARANLSVRHRLKCWLKYKQKIQRKHGTLASAAGTPLYTEAMKQRTRYYTALQASRREMKEKKRSRFNEEQPVQDVIQQVHGLPLETYNVYDDVALSQERRKVIVILFRFAPTSEQDETNYRIAAVDAVSQIGPNLTSRLRAIHSSEGLPGWTAAGLGNKCVTIQPLECLFYSIYSVREKPFKSDFSFRRHIRRVHYACTRCPDPACHEPLNE</sequence>
<feature type="compositionally biased region" description="Basic and acidic residues" evidence="2">
    <location>
        <begin position="16"/>
        <end position="36"/>
    </location>
</feature>
<dbReference type="OrthoDB" id="3544487at2759"/>
<dbReference type="InterPro" id="IPR011010">
    <property type="entry name" value="DNA_brk_join_enz"/>
</dbReference>
<dbReference type="Gene3D" id="1.10.443.10">
    <property type="entry name" value="Intergrase catalytic core"/>
    <property type="match status" value="1"/>
</dbReference>
<organism evidence="3 4">
    <name type="scientific">Aspergillus luchuensis (strain CBS 106.47)</name>
    <dbReference type="NCBI Taxonomy" id="1137211"/>
    <lineage>
        <taxon>Eukaryota</taxon>
        <taxon>Fungi</taxon>
        <taxon>Dikarya</taxon>
        <taxon>Ascomycota</taxon>
        <taxon>Pezizomycotina</taxon>
        <taxon>Eurotiomycetes</taxon>
        <taxon>Eurotiomycetidae</taxon>
        <taxon>Eurotiales</taxon>
        <taxon>Aspergillaceae</taxon>
        <taxon>Aspergillus</taxon>
        <taxon>Aspergillus subgen. Circumdati</taxon>
    </lineage>
</organism>
<keyword evidence="1" id="KW-0233">DNA recombination</keyword>
<dbReference type="VEuPathDB" id="FungiDB:ASPFODRAFT_85233"/>
<feature type="region of interest" description="Disordered" evidence="2">
    <location>
        <begin position="1"/>
        <end position="53"/>
    </location>
</feature>
<reference evidence="4" key="1">
    <citation type="journal article" date="2017" name="Genome Biol.">
        <title>Comparative genomics reveals high biological diversity and specific adaptations in the industrially and medically important fungal genus Aspergillus.</title>
        <authorList>
            <person name="de Vries R.P."/>
            <person name="Riley R."/>
            <person name="Wiebenga A."/>
            <person name="Aguilar-Osorio G."/>
            <person name="Amillis S."/>
            <person name="Uchima C.A."/>
            <person name="Anderluh G."/>
            <person name="Asadollahi M."/>
            <person name="Askin M."/>
            <person name="Barry K."/>
            <person name="Battaglia E."/>
            <person name="Bayram O."/>
            <person name="Benocci T."/>
            <person name="Braus-Stromeyer S.A."/>
            <person name="Caldana C."/>
            <person name="Canovas D."/>
            <person name="Cerqueira G.C."/>
            <person name="Chen F."/>
            <person name="Chen W."/>
            <person name="Choi C."/>
            <person name="Clum A."/>
            <person name="Dos Santos R.A."/>
            <person name="Damasio A.R."/>
            <person name="Diallinas G."/>
            <person name="Emri T."/>
            <person name="Fekete E."/>
            <person name="Flipphi M."/>
            <person name="Freyberg S."/>
            <person name="Gallo A."/>
            <person name="Gournas C."/>
            <person name="Habgood R."/>
            <person name="Hainaut M."/>
            <person name="Harispe M.L."/>
            <person name="Henrissat B."/>
            <person name="Hilden K.S."/>
            <person name="Hope R."/>
            <person name="Hossain A."/>
            <person name="Karabika E."/>
            <person name="Karaffa L."/>
            <person name="Karanyi Z."/>
            <person name="Krasevec N."/>
            <person name="Kuo A."/>
            <person name="Kusch H."/>
            <person name="LaButti K."/>
            <person name="Lagendijk E.L."/>
            <person name="Lapidus A."/>
            <person name="Levasseur A."/>
            <person name="Lindquist E."/>
            <person name="Lipzen A."/>
            <person name="Logrieco A.F."/>
            <person name="MacCabe A."/>
            <person name="Maekelae M.R."/>
            <person name="Malavazi I."/>
            <person name="Melin P."/>
            <person name="Meyer V."/>
            <person name="Mielnichuk N."/>
            <person name="Miskei M."/>
            <person name="Molnar A.P."/>
            <person name="Mule G."/>
            <person name="Ngan C.Y."/>
            <person name="Orejas M."/>
            <person name="Orosz E."/>
            <person name="Ouedraogo J.P."/>
            <person name="Overkamp K.M."/>
            <person name="Park H.-S."/>
            <person name="Perrone G."/>
            <person name="Piumi F."/>
            <person name="Punt P.J."/>
            <person name="Ram A.F."/>
            <person name="Ramon A."/>
            <person name="Rauscher S."/>
            <person name="Record E."/>
            <person name="Riano-Pachon D.M."/>
            <person name="Robert V."/>
            <person name="Roehrig J."/>
            <person name="Ruller R."/>
            <person name="Salamov A."/>
            <person name="Salih N.S."/>
            <person name="Samson R.A."/>
            <person name="Sandor E."/>
            <person name="Sanguinetti M."/>
            <person name="Schuetze T."/>
            <person name="Sepcic K."/>
            <person name="Shelest E."/>
            <person name="Sherlock G."/>
            <person name="Sophianopoulou V."/>
            <person name="Squina F.M."/>
            <person name="Sun H."/>
            <person name="Susca A."/>
            <person name="Todd R.B."/>
            <person name="Tsang A."/>
            <person name="Unkles S.E."/>
            <person name="van de Wiele N."/>
            <person name="van Rossen-Uffink D."/>
            <person name="Oliveira J.V."/>
            <person name="Vesth T.C."/>
            <person name="Visser J."/>
            <person name="Yu J.-H."/>
            <person name="Zhou M."/>
            <person name="Andersen M.R."/>
            <person name="Archer D.B."/>
            <person name="Baker S.E."/>
            <person name="Benoit I."/>
            <person name="Brakhage A.A."/>
            <person name="Braus G.H."/>
            <person name="Fischer R."/>
            <person name="Frisvad J.C."/>
            <person name="Goldman G.H."/>
            <person name="Houbraken J."/>
            <person name="Oakley B."/>
            <person name="Pocsi I."/>
            <person name="Scazzocchio C."/>
            <person name="Seiboth B."/>
            <person name="vanKuyk P.A."/>
            <person name="Wortman J."/>
            <person name="Dyer P.S."/>
            <person name="Grigoriev I.V."/>
        </authorList>
    </citation>
    <scope>NUCLEOTIDE SEQUENCE [LARGE SCALE GENOMIC DNA]</scope>
    <source>
        <strain evidence="4">CBS 106.47</strain>
    </source>
</reference>
<dbReference type="GO" id="GO:0006310">
    <property type="term" value="P:DNA recombination"/>
    <property type="evidence" value="ECO:0007669"/>
    <property type="project" value="UniProtKB-KW"/>
</dbReference>
<protein>
    <submittedName>
        <fullName evidence="3">Uncharacterized protein</fullName>
    </submittedName>
</protein>
<dbReference type="Pfam" id="PF11917">
    <property type="entry name" value="DUF3435"/>
    <property type="match status" value="1"/>
</dbReference>
<evidence type="ECO:0000256" key="2">
    <source>
        <dbReference type="SAM" id="MobiDB-lite"/>
    </source>
</evidence>
<dbReference type="GO" id="GO:0003677">
    <property type="term" value="F:DNA binding"/>
    <property type="evidence" value="ECO:0007669"/>
    <property type="project" value="InterPro"/>
</dbReference>
<dbReference type="AlphaFoldDB" id="A0A1M3T322"/>
<proteinExistence type="predicted"/>
<feature type="compositionally biased region" description="Basic and acidic residues" evidence="2">
    <location>
        <begin position="43"/>
        <end position="53"/>
    </location>
</feature>
<name>A0A1M3T322_ASPLC</name>
<evidence type="ECO:0000313" key="3">
    <source>
        <dbReference type="EMBL" id="OJZ81159.1"/>
    </source>
</evidence>
<dbReference type="EMBL" id="KV878251">
    <property type="protein sequence ID" value="OJZ81159.1"/>
    <property type="molecule type" value="Genomic_DNA"/>
</dbReference>
<gene>
    <name evidence="3" type="ORF">ASPFODRAFT_85233</name>
</gene>
<dbReference type="Proteomes" id="UP000184063">
    <property type="component" value="Unassembled WGS sequence"/>
</dbReference>
<dbReference type="PANTHER" id="PTHR37535:SF2">
    <property type="entry name" value="FINGER DOMAIN PROTEIN, PUTATIVE (AFU_ORTHOLOGUE AFUA_6G09300)-RELATED"/>
    <property type="match status" value="1"/>
</dbReference>
<dbReference type="PANTHER" id="PTHR37535">
    <property type="entry name" value="FLUG DOMAIN PROTEIN"/>
    <property type="match status" value="1"/>
</dbReference>
<dbReference type="SUPFAM" id="SSF56349">
    <property type="entry name" value="DNA breaking-rejoining enzymes"/>
    <property type="match status" value="1"/>
</dbReference>
<dbReference type="InterPro" id="IPR021842">
    <property type="entry name" value="DUF3435"/>
</dbReference>
<dbReference type="GO" id="GO:0015074">
    <property type="term" value="P:DNA integration"/>
    <property type="evidence" value="ECO:0007669"/>
    <property type="project" value="InterPro"/>
</dbReference>
<dbReference type="InterPro" id="IPR013762">
    <property type="entry name" value="Integrase-like_cat_sf"/>
</dbReference>
<accession>A0A1M3T322</accession>